<dbReference type="EMBL" id="FOHB01000001">
    <property type="protein sequence ID" value="SER80999.1"/>
    <property type="molecule type" value="Genomic_DNA"/>
</dbReference>
<name>A0A1H9S9Y7_9MICO</name>
<evidence type="ECO:0008006" key="4">
    <source>
        <dbReference type="Google" id="ProtNLM"/>
    </source>
</evidence>
<dbReference type="InterPro" id="IPR021373">
    <property type="entry name" value="DUF2993"/>
</dbReference>
<sequence>MTGVRTFLLGLVTGVLAVVVGLAAVVLVAADPGRPGAAGVPPQPGATSRPLPSPPTDLRRGETWLQAVVLDSSAVLTSDGGFRDVHATGQDVRMTSSGLRAGTLRLVATLPFDAAARQVGRGVQLYAAGGGKAGVRRTTTLLGRQVQVRATGTVRAVGGQLVIEPETVDLGGPEVLDAALSATVRRLVTIRHTVQGLPAGMRLTHVEVTDGGFRATLDGTGVVLTG</sequence>
<keyword evidence="3" id="KW-1185">Reference proteome</keyword>
<proteinExistence type="predicted"/>
<dbReference type="Proteomes" id="UP000199019">
    <property type="component" value="Unassembled WGS sequence"/>
</dbReference>
<dbReference type="STRING" id="587636.SAMN05216199_1294"/>
<dbReference type="Pfam" id="PF11209">
    <property type="entry name" value="LmeA"/>
    <property type="match status" value="1"/>
</dbReference>
<feature type="region of interest" description="Disordered" evidence="1">
    <location>
        <begin position="35"/>
        <end position="58"/>
    </location>
</feature>
<accession>A0A1H9S9Y7</accession>
<dbReference type="AlphaFoldDB" id="A0A1H9S9Y7"/>
<evidence type="ECO:0000313" key="3">
    <source>
        <dbReference type="Proteomes" id="UP000199019"/>
    </source>
</evidence>
<evidence type="ECO:0000256" key="1">
    <source>
        <dbReference type="SAM" id="MobiDB-lite"/>
    </source>
</evidence>
<protein>
    <recommendedName>
        <fullName evidence="4">DUF2993 domain-containing protein</fullName>
    </recommendedName>
</protein>
<evidence type="ECO:0000313" key="2">
    <source>
        <dbReference type="EMBL" id="SER80999.1"/>
    </source>
</evidence>
<gene>
    <name evidence="2" type="ORF">SAMN05216199_1294</name>
</gene>
<organism evidence="2 3">
    <name type="scientific">Pedococcus cremeus</name>
    <dbReference type="NCBI Taxonomy" id="587636"/>
    <lineage>
        <taxon>Bacteria</taxon>
        <taxon>Bacillati</taxon>
        <taxon>Actinomycetota</taxon>
        <taxon>Actinomycetes</taxon>
        <taxon>Micrococcales</taxon>
        <taxon>Intrasporangiaceae</taxon>
        <taxon>Pedococcus</taxon>
    </lineage>
</organism>
<reference evidence="3" key="1">
    <citation type="submission" date="2016-10" db="EMBL/GenBank/DDBJ databases">
        <authorList>
            <person name="Varghese N."/>
            <person name="Submissions S."/>
        </authorList>
    </citation>
    <scope>NUCLEOTIDE SEQUENCE [LARGE SCALE GENOMIC DNA]</scope>
    <source>
        <strain evidence="3">CGMCC 1.6963</strain>
    </source>
</reference>